<dbReference type="PANTHER" id="PTHR16181:SF29">
    <property type="entry name" value="PROTEIN FAM83A-RELATED"/>
    <property type="match status" value="1"/>
</dbReference>
<evidence type="ECO:0000256" key="4">
    <source>
        <dbReference type="ARBA" id="ARBA00023212"/>
    </source>
</evidence>
<comment type="caution">
    <text evidence="7">The sequence shown here is derived from an EMBL/GenBank/DDBJ whole genome shotgun (WGS) entry which is preliminary data.</text>
</comment>
<dbReference type="EMBL" id="SOYY01000008">
    <property type="protein sequence ID" value="KAA0717630.1"/>
    <property type="molecule type" value="Genomic_DNA"/>
</dbReference>
<keyword evidence="4" id="KW-0206">Cytoskeleton</keyword>
<dbReference type="GO" id="GO:0007165">
    <property type="term" value="P:signal transduction"/>
    <property type="evidence" value="ECO:0007669"/>
    <property type="project" value="TreeGrafter"/>
</dbReference>
<feature type="compositionally biased region" description="Low complexity" evidence="5">
    <location>
        <begin position="516"/>
        <end position="525"/>
    </location>
</feature>
<comment type="subcellular location">
    <subcellularLocation>
        <location evidence="1">Cytoplasm</location>
        <location evidence="1">Cytoskeleton</location>
    </subcellularLocation>
</comment>
<feature type="compositionally biased region" description="Polar residues" evidence="5">
    <location>
        <begin position="640"/>
        <end position="652"/>
    </location>
</feature>
<evidence type="ECO:0000313" key="8">
    <source>
        <dbReference type="Proteomes" id="UP000324632"/>
    </source>
</evidence>
<evidence type="ECO:0000259" key="6">
    <source>
        <dbReference type="Pfam" id="PF07894"/>
    </source>
</evidence>
<feature type="domain" description="Scaffolding anchor of CK1" evidence="6">
    <location>
        <begin position="20"/>
        <end position="286"/>
    </location>
</feature>
<dbReference type="PANTHER" id="PTHR16181">
    <property type="entry name" value="PROTEIN FAM83A-RELATED"/>
    <property type="match status" value="1"/>
</dbReference>
<dbReference type="GO" id="GO:0019901">
    <property type="term" value="F:protein kinase binding"/>
    <property type="evidence" value="ECO:0007669"/>
    <property type="project" value="TreeGrafter"/>
</dbReference>
<dbReference type="InterPro" id="IPR050944">
    <property type="entry name" value="FAM83"/>
</dbReference>
<evidence type="ECO:0000256" key="3">
    <source>
        <dbReference type="ARBA" id="ARBA00022490"/>
    </source>
</evidence>
<organism evidence="7 8">
    <name type="scientific">Triplophysa tibetana</name>
    <dbReference type="NCBI Taxonomy" id="1572043"/>
    <lineage>
        <taxon>Eukaryota</taxon>
        <taxon>Metazoa</taxon>
        <taxon>Chordata</taxon>
        <taxon>Craniata</taxon>
        <taxon>Vertebrata</taxon>
        <taxon>Euteleostomi</taxon>
        <taxon>Actinopterygii</taxon>
        <taxon>Neopterygii</taxon>
        <taxon>Teleostei</taxon>
        <taxon>Ostariophysi</taxon>
        <taxon>Cypriniformes</taxon>
        <taxon>Nemacheilidae</taxon>
        <taxon>Triplophysa</taxon>
    </lineage>
</organism>
<dbReference type="AlphaFoldDB" id="A0A5A9P6R0"/>
<accession>A0A5A9P6R0</accession>
<feature type="compositionally biased region" description="Polar residues" evidence="5">
    <location>
        <begin position="531"/>
        <end position="541"/>
    </location>
</feature>
<dbReference type="GO" id="GO:0005737">
    <property type="term" value="C:cytoplasm"/>
    <property type="evidence" value="ECO:0007669"/>
    <property type="project" value="TreeGrafter"/>
</dbReference>
<proteinExistence type="inferred from homology"/>
<evidence type="ECO:0000256" key="2">
    <source>
        <dbReference type="ARBA" id="ARBA00006937"/>
    </source>
</evidence>
<dbReference type="Pfam" id="PF07894">
    <property type="entry name" value="SACK1"/>
    <property type="match status" value="1"/>
</dbReference>
<protein>
    <submittedName>
        <fullName evidence="7">Protein FAM83B</fullName>
    </submittedName>
</protein>
<feature type="region of interest" description="Disordered" evidence="5">
    <location>
        <begin position="750"/>
        <end position="769"/>
    </location>
</feature>
<feature type="compositionally biased region" description="Polar residues" evidence="5">
    <location>
        <begin position="91"/>
        <end position="102"/>
    </location>
</feature>
<evidence type="ECO:0000256" key="1">
    <source>
        <dbReference type="ARBA" id="ARBA00004245"/>
    </source>
</evidence>
<feature type="region of interest" description="Disordered" evidence="5">
    <location>
        <begin position="507"/>
        <end position="541"/>
    </location>
</feature>
<feature type="region of interest" description="Disordered" evidence="5">
    <location>
        <begin position="723"/>
        <end position="745"/>
    </location>
</feature>
<name>A0A5A9P6R0_9TELE</name>
<dbReference type="Gene3D" id="3.30.870.10">
    <property type="entry name" value="Endonuclease Chain A"/>
    <property type="match status" value="1"/>
</dbReference>
<gene>
    <name evidence="7" type="ORF">E1301_Tti016762</name>
</gene>
<sequence length="928" mass="105948">MDSLMESNLSLLSSSKEEFKAEDYVQPHYKEAYRLAIDCLIDGGEASYQNFIKQEGIWGFISEKEIQHITGNVVQLPSSNHTEEADCPPDETSSTGTYWPTHSDTEPPNLDLGWPEVLHSRLKTNIDLLFHPPRQNSPTIKEMIRKHIQEARQVIAIAMDVFTDVDIFKEVVDASVRAVPVYILLDHIHFKSFLTMIEKQDVQIQQLRNMRIRTVKGQEYCCRSGAKFHGAMEQKFIIVDCQTVFYGSYSFMWSYEKINLSMVQVITGQLVETYDEEFRTLYARSTIPAPFQNSFTGNQCDVRPNGKMDGYLTHSSNPFERKNHLRHTLDAVYRQTCERSGFLPSQDFEERQLVAPQTRLLQEASEYYKRHSYAGERQEPAYIPHLSKHGASNWNVAEASNRYCGFSNNKDHQYESYVINPMHRTSNMRQSYHGQDKQILNMRQKMPSLASTSKSFLRTWRIESYLNNQNDASYGDNYEYLDKHEMELYKTPASQHSRIRSSVVFKSTIPEQPETNSYSNNSASSNREKIQSGTPIYSSNQWNHAGASQYDDMLKKRSTQISENSGISTSYSSGRDTMYASLNRANGRFANKEHDIQQVDLYKRHSVADPRCNTYNNDRNDPSSYMYASLPRAQRDKVSVNEQPTSGRYSQNLKEDQRSVSHYDFKKADETTTSGNVWQEPPSRTVSATLLEREDGPPLKTNSISSPHFFKRSTKKIKSLLNIPQKGDGLPKRKNPASLNAGSSTDTIIADDDLTRDKKHQSSTTNSVKSIGSIRLRRANGKIPSPDNPTMGGTSAPRFSTEELYHPQTESVAESSKTQEQTLYVAPDDMSNSTVTRLDLLPKKQVSTNRPYSRFEPLCSFEAKHSSEGHSAYVSSNSNATTKLRNSVFLRGETINNHNSYANQQTHGHDNRLGRFMQRVGNLIHKKY</sequence>
<dbReference type="InterPro" id="IPR012461">
    <property type="entry name" value="SACK1"/>
</dbReference>
<keyword evidence="8" id="KW-1185">Reference proteome</keyword>
<reference evidence="7 8" key="1">
    <citation type="journal article" date="2019" name="Mol. Ecol. Resour.">
        <title>Chromosome-level genome assembly of Triplophysa tibetana, a fish adapted to the harsh high-altitude environment of the Tibetan Plateau.</title>
        <authorList>
            <person name="Yang X."/>
            <person name="Liu H."/>
            <person name="Ma Z."/>
            <person name="Zou Y."/>
            <person name="Zou M."/>
            <person name="Mao Y."/>
            <person name="Li X."/>
            <person name="Wang H."/>
            <person name="Chen T."/>
            <person name="Wang W."/>
            <person name="Yang R."/>
        </authorList>
    </citation>
    <scope>NUCLEOTIDE SEQUENCE [LARGE SCALE GENOMIC DNA]</scope>
    <source>
        <strain evidence="7">TTIB1903HZAU</strain>
        <tissue evidence="7">Muscle</tissue>
    </source>
</reference>
<dbReference type="FunFam" id="3.30.870.10:FF:000004">
    <property type="entry name" value="protein FAM83H isoform X2"/>
    <property type="match status" value="1"/>
</dbReference>
<evidence type="ECO:0000313" key="7">
    <source>
        <dbReference type="EMBL" id="KAA0717630.1"/>
    </source>
</evidence>
<dbReference type="GO" id="GO:0016020">
    <property type="term" value="C:membrane"/>
    <property type="evidence" value="ECO:0007669"/>
    <property type="project" value="TreeGrafter"/>
</dbReference>
<evidence type="ECO:0000256" key="5">
    <source>
        <dbReference type="SAM" id="MobiDB-lite"/>
    </source>
</evidence>
<dbReference type="Proteomes" id="UP000324632">
    <property type="component" value="Chromosome 8"/>
</dbReference>
<comment type="similarity">
    <text evidence="2">Belongs to the FAM83 family.</text>
</comment>
<dbReference type="SUPFAM" id="SSF56024">
    <property type="entry name" value="Phospholipase D/nuclease"/>
    <property type="match status" value="1"/>
</dbReference>
<feature type="region of interest" description="Disordered" evidence="5">
    <location>
        <begin position="79"/>
        <end position="105"/>
    </location>
</feature>
<dbReference type="GO" id="GO:0005856">
    <property type="term" value="C:cytoskeleton"/>
    <property type="evidence" value="ECO:0007669"/>
    <property type="project" value="UniProtKB-SubCell"/>
</dbReference>
<keyword evidence="3" id="KW-0963">Cytoplasm</keyword>
<feature type="region of interest" description="Disordered" evidence="5">
    <location>
        <begin position="609"/>
        <end position="659"/>
    </location>
</feature>